<reference evidence="14 15" key="5">
    <citation type="submission" date="2018-08" db="EMBL/GenBank/DDBJ databases">
        <title>A genome reference for cultivated species of the human gut microbiota.</title>
        <authorList>
            <person name="Zou Y."/>
            <person name="Xue W."/>
            <person name="Luo G."/>
        </authorList>
    </citation>
    <scope>NUCLEOTIDE SEQUENCE [LARGE SCALE GENOMIC DNA]</scope>
    <source>
        <strain evidence="8 15">AF29-11BH</strain>
        <strain evidence="9 14">AM37-13AC</strain>
    </source>
</reference>
<dbReference type="EMBL" id="NMTZ01000013">
    <property type="protein sequence ID" value="PDX84483.1"/>
    <property type="molecule type" value="Genomic_DNA"/>
</dbReference>
<dbReference type="EMBL" id="NMTV01000034">
    <property type="protein sequence ID" value="PDX73127.1"/>
    <property type="molecule type" value="Genomic_DNA"/>
</dbReference>
<dbReference type="NCBIfam" id="NF009239">
    <property type="entry name" value="PRK12595.1"/>
    <property type="match status" value="1"/>
</dbReference>
<dbReference type="InterPro" id="IPR041071">
    <property type="entry name" value="DAHP_snth_FXD"/>
</dbReference>
<reference evidence="5" key="3">
    <citation type="submission" date="2017-07" db="EMBL/GenBank/DDBJ databases">
        <authorList>
            <person name="Sun Z.S."/>
            <person name="Albrecht U."/>
            <person name="Echele G."/>
            <person name="Lee C.C."/>
        </authorList>
    </citation>
    <scope>NUCLEOTIDE SEQUENCE</scope>
    <source>
        <strain evidence="5">CNCM I 4546</strain>
        <strain evidence="6">CNCM I 4644</strain>
    </source>
</reference>
<dbReference type="Proteomes" id="UP000260733">
    <property type="component" value="Unassembled WGS sequence"/>
</dbReference>
<dbReference type="SUPFAM" id="SSF51569">
    <property type="entry name" value="Aldolase"/>
    <property type="match status" value="1"/>
</dbReference>
<dbReference type="Gene3D" id="3.30.70.1140">
    <property type="entry name" value="Phospho-2-dehydro-3-deoxyheptonate aldolase, domain 1"/>
    <property type="match status" value="1"/>
</dbReference>
<dbReference type="Pfam" id="PF00793">
    <property type="entry name" value="DAHP_synth_1"/>
    <property type="match status" value="1"/>
</dbReference>
<dbReference type="Proteomes" id="UP000220480">
    <property type="component" value="Unassembled WGS sequence"/>
</dbReference>
<dbReference type="GO" id="GO:0003849">
    <property type="term" value="F:3-deoxy-7-phosphoheptulonate synthase activity"/>
    <property type="evidence" value="ECO:0007669"/>
    <property type="project" value="UniProtKB-EC"/>
</dbReference>
<dbReference type="GO" id="GO:0016832">
    <property type="term" value="F:aldehyde-lyase activity"/>
    <property type="evidence" value="ECO:0007669"/>
    <property type="project" value="InterPro"/>
</dbReference>
<dbReference type="InterPro" id="IPR006268">
    <property type="entry name" value="DAHP_syn_2"/>
</dbReference>
<dbReference type="InterPro" id="IPR052899">
    <property type="entry name" value="Class-I_DAHP_synthase"/>
</dbReference>
<dbReference type="GO" id="GO:0009073">
    <property type="term" value="P:aromatic amino acid family biosynthetic process"/>
    <property type="evidence" value="ECO:0007669"/>
    <property type="project" value="InterPro"/>
</dbReference>
<evidence type="ECO:0000313" key="7">
    <source>
        <dbReference type="EMBL" id="RAW56575.1"/>
    </source>
</evidence>
<dbReference type="PANTHER" id="PTHR43018:SF3">
    <property type="entry name" value="CARBOXYSOME FORMATION PROTEIN"/>
    <property type="match status" value="1"/>
</dbReference>
<dbReference type="Proteomes" id="UP000251281">
    <property type="component" value="Unassembled WGS sequence"/>
</dbReference>
<dbReference type="EMBL" id="CYXN01000015">
    <property type="protein sequence ID" value="CUN08823.1"/>
    <property type="molecule type" value="Genomic_DNA"/>
</dbReference>
<dbReference type="Pfam" id="PF18152">
    <property type="entry name" value="DAHP_snth_FXD"/>
    <property type="match status" value="1"/>
</dbReference>
<evidence type="ECO:0000313" key="6">
    <source>
        <dbReference type="EMBL" id="PDX84483.1"/>
    </source>
</evidence>
<feature type="domain" description="DAHP synthetase I/KDSA" evidence="2">
    <location>
        <begin position="87"/>
        <end position="329"/>
    </location>
</feature>
<sequence length="338" mass="37073">MIISTKKGTPKEELEKIVDKFEKQGLDVTLITGKDYNVFGLVGDTTKIDERDVLANPWIDNVTRVSAPYKRANRLFHPADSVIDCGGVKIGSKEKIAVMAGPCSIENAEQALRIAQGVKAGGAALFRGGAYKPRTSPYAFQGLETEGILDMVKAREATGLPIVSELMSEDRIPEFEEYVDVVQIGARNMQNFQLLKAVGKMHKPVLLKRGLCNTIEEWIMSAEYIMAGGNEQVIFCERGIRTFEKYTRNTLDLSAVPIIHEKTHLPIVVDPSHATGKANLVEPMMIAAVAAGADGLEVEVHYDPQHAWSDGAQCLTPDAFAQAMAKCRQVAWAIGREM</sequence>
<protein>
    <submittedName>
        <fullName evidence="5">3-deoxy-7-phosphoheptulonate synthase</fullName>
        <ecNumber evidence="4 8">2.5.1.54</ecNumber>
    </submittedName>
    <submittedName>
        <fullName evidence="4">Phospho-2-dehydro-3-deoxyheptonate aldolase</fullName>
    </submittedName>
</protein>
<dbReference type="NCBIfam" id="TIGR01361">
    <property type="entry name" value="DAHP_synth_Bsub"/>
    <property type="match status" value="1"/>
</dbReference>
<evidence type="ECO:0000313" key="8">
    <source>
        <dbReference type="EMBL" id="RGB96999.1"/>
    </source>
</evidence>
<dbReference type="InterPro" id="IPR013785">
    <property type="entry name" value="Aldolase_TIM"/>
</dbReference>
<accession>A0A173U152</accession>
<dbReference type="Proteomes" id="UP000260783">
    <property type="component" value="Unassembled WGS sequence"/>
</dbReference>
<reference evidence="11 12" key="2">
    <citation type="journal article" date="2017" name="Front. Microbiol.">
        <title>New Insights into the Diversity of the Genus Faecalibacterium.</title>
        <authorList>
            <person name="Benevides L."/>
            <person name="Burman S."/>
            <person name="Martin R."/>
            <person name="Robert V."/>
            <person name="Thomas M."/>
            <person name="Miquel S."/>
            <person name="Chain F."/>
            <person name="Sokol H."/>
            <person name="Bermudez-Humaran L.G."/>
            <person name="Morrison M."/>
            <person name="Langella P."/>
            <person name="Azevedo V.A."/>
            <person name="Chatel J.M."/>
            <person name="Soares S."/>
        </authorList>
    </citation>
    <scope>NUCLEOTIDE SEQUENCE [LARGE SCALE GENOMIC DNA]</scope>
    <source>
        <strain evidence="5 11">CNCM I 4546</strain>
        <strain evidence="6 12">CNCM I 4644</strain>
    </source>
</reference>
<dbReference type="EMBL" id="PRLD01000010">
    <property type="protein sequence ID" value="RAW56575.1"/>
    <property type="molecule type" value="Genomic_DNA"/>
</dbReference>
<dbReference type="PANTHER" id="PTHR43018">
    <property type="entry name" value="PHOSPHO-2-DEHYDRO-3-DEOXYHEPTONATE ALDOLASE"/>
    <property type="match status" value="1"/>
</dbReference>
<evidence type="ECO:0000313" key="10">
    <source>
        <dbReference type="Proteomes" id="UP000095649"/>
    </source>
</evidence>
<evidence type="ECO:0000259" key="2">
    <source>
        <dbReference type="Pfam" id="PF00793"/>
    </source>
</evidence>
<dbReference type="EC" id="2.5.1.54" evidence="4 8"/>
<organism evidence="4 10">
    <name type="scientific">Faecalibacterium prausnitzii</name>
    <dbReference type="NCBI Taxonomy" id="853"/>
    <lineage>
        <taxon>Bacteria</taxon>
        <taxon>Bacillati</taxon>
        <taxon>Bacillota</taxon>
        <taxon>Clostridia</taxon>
        <taxon>Eubacteriales</taxon>
        <taxon>Oscillospiraceae</taxon>
        <taxon>Faecalibacterium</taxon>
    </lineage>
</organism>
<evidence type="ECO:0000313" key="5">
    <source>
        <dbReference type="EMBL" id="PDX73127.1"/>
    </source>
</evidence>
<evidence type="ECO:0000256" key="1">
    <source>
        <dbReference type="ARBA" id="ARBA00022679"/>
    </source>
</evidence>
<dbReference type="InterPro" id="IPR006218">
    <property type="entry name" value="DAHP1/KDSA"/>
</dbReference>
<name>A0A173U152_9FIRM</name>
<evidence type="ECO:0000313" key="14">
    <source>
        <dbReference type="Proteomes" id="UP000260733"/>
    </source>
</evidence>
<dbReference type="RefSeq" id="WP_015537198.1">
    <property type="nucleotide sequence ID" value="NZ_BNEV01000105.1"/>
</dbReference>
<evidence type="ECO:0000313" key="4">
    <source>
        <dbReference type="EMBL" id="CUN08823.1"/>
    </source>
</evidence>
<dbReference type="AlphaFoldDB" id="A0A173U152"/>
<dbReference type="OrthoDB" id="9780456at2"/>
<keyword evidence="1 4" id="KW-0808">Transferase</keyword>
<gene>
    <name evidence="4" type="primary">aroF_2</name>
    <name evidence="5" type="synonym">aroF</name>
    <name evidence="7" type="ORF">C4N24_10705</name>
    <name evidence="5" type="ORF">CGS55_05050</name>
    <name evidence="6" type="ORF">CGS59_04315</name>
    <name evidence="9" type="ORF">DW855_04040</name>
    <name evidence="8" type="ORF">DWZ04_08675</name>
    <name evidence="4" type="ORF">ERS852582_01864</name>
</gene>
<reference evidence="7 13" key="4">
    <citation type="submission" date="2018-02" db="EMBL/GenBank/DDBJ databases">
        <title>Complete genome sequencing of Faecalibacterium prausnitzii strains isolated from the human gut.</title>
        <authorList>
            <person name="Fitzgerald B.C."/>
            <person name="Shkoporov A.N."/>
            <person name="Ross P.R."/>
            <person name="Hill C."/>
        </authorList>
    </citation>
    <scope>NUCLEOTIDE SEQUENCE [LARGE SCALE GENOMIC DNA]</scope>
    <source>
        <strain evidence="7 13">APC923/51-1</strain>
    </source>
</reference>
<dbReference type="Proteomes" id="UP000219901">
    <property type="component" value="Unassembled WGS sequence"/>
</dbReference>
<feature type="domain" description="DAHP synthase ferredoxin-like" evidence="3">
    <location>
        <begin position="1"/>
        <end position="66"/>
    </location>
</feature>
<evidence type="ECO:0000313" key="12">
    <source>
        <dbReference type="Proteomes" id="UP000220480"/>
    </source>
</evidence>
<evidence type="ECO:0000313" key="9">
    <source>
        <dbReference type="EMBL" id="RGC20629.1"/>
    </source>
</evidence>
<dbReference type="Proteomes" id="UP000095649">
    <property type="component" value="Unassembled WGS sequence"/>
</dbReference>
<dbReference type="Gene3D" id="3.20.20.70">
    <property type="entry name" value="Aldolase class I"/>
    <property type="match status" value="1"/>
</dbReference>
<evidence type="ECO:0000313" key="13">
    <source>
        <dbReference type="Proteomes" id="UP000251281"/>
    </source>
</evidence>
<dbReference type="NCBIfam" id="NF006421">
    <property type="entry name" value="PRK08673.1"/>
    <property type="match status" value="1"/>
</dbReference>
<proteinExistence type="predicted"/>
<evidence type="ECO:0000313" key="15">
    <source>
        <dbReference type="Proteomes" id="UP000260783"/>
    </source>
</evidence>
<dbReference type="EMBL" id="QVFB01000004">
    <property type="protein sequence ID" value="RGC20629.1"/>
    <property type="molecule type" value="Genomic_DNA"/>
</dbReference>
<evidence type="ECO:0000259" key="3">
    <source>
        <dbReference type="Pfam" id="PF18152"/>
    </source>
</evidence>
<dbReference type="EMBL" id="QVEW01000008">
    <property type="protein sequence ID" value="RGB96999.1"/>
    <property type="molecule type" value="Genomic_DNA"/>
</dbReference>
<evidence type="ECO:0000313" key="11">
    <source>
        <dbReference type="Proteomes" id="UP000219901"/>
    </source>
</evidence>
<reference evidence="4 10" key="1">
    <citation type="submission" date="2015-09" db="EMBL/GenBank/DDBJ databases">
        <authorList>
            <consortium name="Pathogen Informatics"/>
        </authorList>
    </citation>
    <scope>NUCLEOTIDE SEQUENCE [LARGE SCALE GENOMIC DNA]</scope>
    <source>
        <strain evidence="4 10">2789STDY5834970</strain>
    </source>
</reference>